<feature type="region of interest" description="Disordered" evidence="1">
    <location>
        <begin position="26"/>
        <end position="60"/>
    </location>
</feature>
<dbReference type="EMBL" id="CP036339">
    <property type="protein sequence ID" value="QDT75314.1"/>
    <property type="molecule type" value="Genomic_DNA"/>
</dbReference>
<feature type="compositionally biased region" description="Low complexity" evidence="1">
    <location>
        <begin position="49"/>
        <end position="60"/>
    </location>
</feature>
<dbReference type="RefSeq" id="WP_145434981.1">
    <property type="nucleotide sequence ID" value="NZ_CP036339.1"/>
</dbReference>
<name>A0A517U3V5_9BACT</name>
<keyword evidence="2" id="KW-0732">Signal</keyword>
<dbReference type="AlphaFoldDB" id="A0A517U3V5"/>
<feature type="signal peptide" evidence="2">
    <location>
        <begin position="1"/>
        <end position="19"/>
    </location>
</feature>
<feature type="chain" id="PRO_5022153583" evidence="2">
    <location>
        <begin position="20"/>
        <end position="60"/>
    </location>
</feature>
<evidence type="ECO:0000256" key="2">
    <source>
        <dbReference type="SAM" id="SignalP"/>
    </source>
</evidence>
<evidence type="ECO:0000313" key="3">
    <source>
        <dbReference type="EMBL" id="QDT75314.1"/>
    </source>
</evidence>
<evidence type="ECO:0000256" key="1">
    <source>
        <dbReference type="SAM" id="MobiDB-lite"/>
    </source>
</evidence>
<dbReference type="Proteomes" id="UP000317909">
    <property type="component" value="Chromosome"/>
</dbReference>
<proteinExistence type="predicted"/>
<gene>
    <name evidence="3" type="ORF">I41_45240</name>
</gene>
<dbReference type="KEGG" id="llh:I41_45240"/>
<sequence precursor="true">MRTPLLLVPLLLLALPWNSCTRSKAHLSDNGPSQLRSGAGFFNPKTEAKAASSTKKAFDK</sequence>
<keyword evidence="4" id="KW-1185">Reference proteome</keyword>
<organism evidence="3 4">
    <name type="scientific">Lacipirellula limnantheis</name>
    <dbReference type="NCBI Taxonomy" id="2528024"/>
    <lineage>
        <taxon>Bacteria</taxon>
        <taxon>Pseudomonadati</taxon>
        <taxon>Planctomycetota</taxon>
        <taxon>Planctomycetia</taxon>
        <taxon>Pirellulales</taxon>
        <taxon>Lacipirellulaceae</taxon>
        <taxon>Lacipirellula</taxon>
    </lineage>
</organism>
<protein>
    <submittedName>
        <fullName evidence="3">Uncharacterized protein</fullName>
    </submittedName>
</protein>
<reference evidence="3 4" key="1">
    <citation type="submission" date="2019-02" db="EMBL/GenBank/DDBJ databases">
        <title>Deep-cultivation of Planctomycetes and their phenomic and genomic characterization uncovers novel biology.</title>
        <authorList>
            <person name="Wiegand S."/>
            <person name="Jogler M."/>
            <person name="Boedeker C."/>
            <person name="Pinto D."/>
            <person name="Vollmers J."/>
            <person name="Rivas-Marin E."/>
            <person name="Kohn T."/>
            <person name="Peeters S.H."/>
            <person name="Heuer A."/>
            <person name="Rast P."/>
            <person name="Oberbeckmann S."/>
            <person name="Bunk B."/>
            <person name="Jeske O."/>
            <person name="Meyerdierks A."/>
            <person name="Storesund J.E."/>
            <person name="Kallscheuer N."/>
            <person name="Luecker S."/>
            <person name="Lage O.M."/>
            <person name="Pohl T."/>
            <person name="Merkel B.J."/>
            <person name="Hornburger P."/>
            <person name="Mueller R.-W."/>
            <person name="Bruemmer F."/>
            <person name="Labrenz M."/>
            <person name="Spormann A.M."/>
            <person name="Op den Camp H."/>
            <person name="Overmann J."/>
            <person name="Amann R."/>
            <person name="Jetten M.S.M."/>
            <person name="Mascher T."/>
            <person name="Medema M.H."/>
            <person name="Devos D.P."/>
            <person name="Kaster A.-K."/>
            <person name="Ovreas L."/>
            <person name="Rohde M."/>
            <person name="Galperin M.Y."/>
            <person name="Jogler C."/>
        </authorList>
    </citation>
    <scope>NUCLEOTIDE SEQUENCE [LARGE SCALE GENOMIC DNA]</scope>
    <source>
        <strain evidence="3 4">I41</strain>
    </source>
</reference>
<accession>A0A517U3V5</accession>
<evidence type="ECO:0000313" key="4">
    <source>
        <dbReference type="Proteomes" id="UP000317909"/>
    </source>
</evidence>